<organism evidence="1 2">
    <name type="scientific">Klebsiella pneumoniae</name>
    <dbReference type="NCBI Taxonomy" id="573"/>
    <lineage>
        <taxon>Bacteria</taxon>
        <taxon>Pseudomonadati</taxon>
        <taxon>Pseudomonadota</taxon>
        <taxon>Gammaproteobacteria</taxon>
        <taxon>Enterobacterales</taxon>
        <taxon>Enterobacteriaceae</taxon>
        <taxon>Klebsiella/Raoultella group</taxon>
        <taxon>Klebsiella</taxon>
        <taxon>Klebsiella pneumoniae complex</taxon>
    </lineage>
</organism>
<accession>A0A377XW38</accession>
<gene>
    <name evidence="1" type="ORF">NCTC5047_07246</name>
</gene>
<protein>
    <submittedName>
        <fullName evidence="1">Uncharacterized protein</fullName>
    </submittedName>
</protein>
<evidence type="ECO:0000313" key="2">
    <source>
        <dbReference type="Proteomes" id="UP000254340"/>
    </source>
</evidence>
<name>A0A377XW38_KLEPN</name>
<proteinExistence type="predicted"/>
<reference evidence="1 2" key="1">
    <citation type="submission" date="2018-06" db="EMBL/GenBank/DDBJ databases">
        <authorList>
            <consortium name="Pathogen Informatics"/>
            <person name="Doyle S."/>
        </authorList>
    </citation>
    <scope>NUCLEOTIDE SEQUENCE [LARGE SCALE GENOMIC DNA]</scope>
    <source>
        <strain evidence="1 2">NCTC5047</strain>
    </source>
</reference>
<dbReference type="AlphaFoldDB" id="A0A377XW38"/>
<dbReference type="Proteomes" id="UP000254340">
    <property type="component" value="Unassembled WGS sequence"/>
</dbReference>
<dbReference type="EMBL" id="UGLH01000006">
    <property type="protein sequence ID" value="STT86151.1"/>
    <property type="molecule type" value="Genomic_DNA"/>
</dbReference>
<evidence type="ECO:0000313" key="1">
    <source>
        <dbReference type="EMBL" id="STT86151.1"/>
    </source>
</evidence>
<sequence>MYYTLGDTTLHFYRYQCKFYVAHWEGGRLAP</sequence>